<gene>
    <name evidence="1" type="ORF">Q361_11727</name>
</gene>
<proteinExistence type="predicted"/>
<keyword evidence="2" id="KW-1185">Reference proteome</keyword>
<evidence type="ECO:0000313" key="2">
    <source>
        <dbReference type="Proteomes" id="UP000237056"/>
    </source>
</evidence>
<dbReference type="AlphaFoldDB" id="A0A2S4N5B3"/>
<reference evidence="1 2" key="1">
    <citation type="submission" date="2018-01" db="EMBL/GenBank/DDBJ databases">
        <title>Genomic Encyclopedia of Type Strains, Phase I: the one thousand microbial genomes (KMG-I) project.</title>
        <authorList>
            <person name="Goeker M."/>
        </authorList>
    </citation>
    <scope>NUCLEOTIDE SEQUENCE [LARGE SCALE GENOMIC DNA]</scope>
    <source>
        <strain evidence="1 2">DSM 17960</strain>
    </source>
</reference>
<protein>
    <submittedName>
        <fullName evidence="1">Uncharacterized protein</fullName>
    </submittedName>
</protein>
<accession>A0A2S4N5B3</accession>
<dbReference type="EMBL" id="PQNY01000017">
    <property type="protein sequence ID" value="POS00924.1"/>
    <property type="molecule type" value="Genomic_DNA"/>
</dbReference>
<sequence>MIKFNYSSRVEEEFLLPAYKTKTFLKSHTNLFVAPEFSIEDKLRLLELDKNGVIYSEVKFPPSFLFKLKTFKVNYIALKYVKDAKFYYALFLKSYITVNPNYIVIQ</sequence>
<name>A0A2S4N5B3_9FLAO</name>
<dbReference type="Proteomes" id="UP000237056">
    <property type="component" value="Unassembled WGS sequence"/>
</dbReference>
<dbReference type="RefSeq" id="WP_103726881.1">
    <property type="nucleotide sequence ID" value="NZ_PQNY01000017.1"/>
</dbReference>
<evidence type="ECO:0000313" key="1">
    <source>
        <dbReference type="EMBL" id="POS00924.1"/>
    </source>
</evidence>
<organism evidence="1 2">
    <name type="scientific">Flavobacterium croceum DSM 17960</name>
    <dbReference type="NCBI Taxonomy" id="1121886"/>
    <lineage>
        <taxon>Bacteria</taxon>
        <taxon>Pseudomonadati</taxon>
        <taxon>Bacteroidota</taxon>
        <taxon>Flavobacteriia</taxon>
        <taxon>Flavobacteriales</taxon>
        <taxon>Flavobacteriaceae</taxon>
        <taxon>Flavobacterium</taxon>
    </lineage>
</organism>
<comment type="caution">
    <text evidence="1">The sequence shown here is derived from an EMBL/GenBank/DDBJ whole genome shotgun (WGS) entry which is preliminary data.</text>
</comment>